<feature type="region of interest" description="Disordered" evidence="5">
    <location>
        <begin position="207"/>
        <end position="227"/>
    </location>
</feature>
<dbReference type="InterPro" id="IPR013083">
    <property type="entry name" value="Znf_RING/FYVE/PHD"/>
</dbReference>
<gene>
    <name evidence="7" type="primary">Zfyve16_1</name>
    <name evidence="7" type="ORF">PITSOR_R15223</name>
</gene>
<dbReference type="PROSITE" id="PS50178">
    <property type="entry name" value="ZF_FYVE"/>
    <property type="match status" value="1"/>
</dbReference>
<keyword evidence="2 4" id="KW-0863">Zinc-finger</keyword>
<dbReference type="InterPro" id="IPR011011">
    <property type="entry name" value="Znf_FYVE_PHD"/>
</dbReference>
<feature type="region of interest" description="Disordered" evidence="5">
    <location>
        <begin position="245"/>
        <end position="337"/>
    </location>
</feature>
<dbReference type="GO" id="GO:0031901">
    <property type="term" value="C:early endosome membrane"/>
    <property type="evidence" value="ECO:0007669"/>
    <property type="project" value="TreeGrafter"/>
</dbReference>
<dbReference type="PANTHER" id="PTHR46319">
    <property type="entry name" value="ZINC FINGER FYVE DOMAIN-CONTAINING PROTEIN"/>
    <property type="match status" value="1"/>
</dbReference>
<evidence type="ECO:0000313" key="7">
    <source>
        <dbReference type="EMBL" id="NWI98083.1"/>
    </source>
</evidence>
<keyword evidence="8" id="KW-1185">Reference proteome</keyword>
<dbReference type="FunFam" id="3.30.40.10:FF:000084">
    <property type="entry name" value="Zinc finger, FYVE domain-containing 9b"/>
    <property type="match status" value="1"/>
</dbReference>
<comment type="caution">
    <text evidence="7">The sequence shown here is derived from an EMBL/GenBank/DDBJ whole genome shotgun (WGS) entry which is preliminary data.</text>
</comment>
<dbReference type="InterPro" id="IPR017455">
    <property type="entry name" value="Znf_FYVE-rel"/>
</dbReference>
<evidence type="ECO:0000256" key="3">
    <source>
        <dbReference type="ARBA" id="ARBA00022833"/>
    </source>
</evidence>
<protein>
    <submittedName>
        <fullName evidence="7">ZFY16 protein</fullName>
    </submittedName>
</protein>
<dbReference type="GO" id="GO:0008270">
    <property type="term" value="F:zinc ion binding"/>
    <property type="evidence" value="ECO:0007669"/>
    <property type="project" value="UniProtKB-KW"/>
</dbReference>
<dbReference type="GO" id="GO:0006622">
    <property type="term" value="P:protein targeting to lysosome"/>
    <property type="evidence" value="ECO:0007669"/>
    <property type="project" value="TreeGrafter"/>
</dbReference>
<evidence type="ECO:0000256" key="4">
    <source>
        <dbReference type="PROSITE-ProRule" id="PRU00091"/>
    </source>
</evidence>
<evidence type="ECO:0000256" key="1">
    <source>
        <dbReference type="ARBA" id="ARBA00022723"/>
    </source>
</evidence>
<dbReference type="Pfam" id="PF01363">
    <property type="entry name" value="FYVE"/>
    <property type="match status" value="1"/>
</dbReference>
<dbReference type="EMBL" id="WEKX01029589">
    <property type="protein sequence ID" value="NWI98083.1"/>
    <property type="molecule type" value="Genomic_DNA"/>
</dbReference>
<dbReference type="GO" id="GO:0016197">
    <property type="term" value="P:endosomal transport"/>
    <property type="evidence" value="ECO:0007669"/>
    <property type="project" value="TreeGrafter"/>
</dbReference>
<evidence type="ECO:0000256" key="2">
    <source>
        <dbReference type="ARBA" id="ARBA00022771"/>
    </source>
</evidence>
<sequence>EGDAEPVPKRHPVHKTLGTPPGNHIFPSQAGAGVGLEKEITEEHVEGEELPGNEVPGSAPAGDAQTSPCGSLVETDEGKVNPLPQNAAEGVVGGAETDPSGGESCGSAAGPEQEEECLAETSGSAVGTSEGEQGDAAAGDSQHMEALNSALVNPEAEPYDVGADTFYEEGLGPVMADFGLEEDTIKSDVLISDAELDDFLYGQNLQPELVKPSGSDSNSMAGDTDEGIVADVSNVGFVEVTEELVEGTASVHSDAEAPGAAEEEEDGVSPQDGAIISEGARPKQRPGPSQEQPEGTNVGDGEGQERGAVTSEVPPADPRSGGNQSPESTEMPKTPTALSWKQPLWVPDAEAPNCMSCQAKFTFTKRRHHCRACGKVFCGSCCKRKCKLQYMEKEARVCTGCYDDINKGKNGGGLSN</sequence>
<evidence type="ECO:0000256" key="5">
    <source>
        <dbReference type="SAM" id="MobiDB-lite"/>
    </source>
</evidence>
<dbReference type="InterPro" id="IPR000306">
    <property type="entry name" value="Znf_FYVE"/>
</dbReference>
<dbReference type="SMART" id="SM00064">
    <property type="entry name" value="FYVE"/>
    <property type="match status" value="1"/>
</dbReference>
<keyword evidence="3" id="KW-0862">Zinc</keyword>
<feature type="non-terminal residue" evidence="7">
    <location>
        <position position="1"/>
    </location>
</feature>
<feature type="domain" description="FYVE-type" evidence="6">
    <location>
        <begin position="348"/>
        <end position="406"/>
    </location>
</feature>
<accession>A0A851G2A0</accession>
<dbReference type="Proteomes" id="UP000633448">
    <property type="component" value="Unassembled WGS sequence"/>
</dbReference>
<evidence type="ECO:0000259" key="6">
    <source>
        <dbReference type="PROSITE" id="PS50178"/>
    </source>
</evidence>
<organism evidence="7 8">
    <name type="scientific">Pitta sordida</name>
    <name type="common">Hooded pitta</name>
    <dbReference type="NCBI Taxonomy" id="9163"/>
    <lineage>
        <taxon>Eukaryota</taxon>
        <taxon>Metazoa</taxon>
        <taxon>Chordata</taxon>
        <taxon>Craniata</taxon>
        <taxon>Vertebrata</taxon>
        <taxon>Euteleostomi</taxon>
        <taxon>Archelosauria</taxon>
        <taxon>Archosauria</taxon>
        <taxon>Dinosauria</taxon>
        <taxon>Saurischia</taxon>
        <taxon>Theropoda</taxon>
        <taxon>Coelurosauria</taxon>
        <taxon>Aves</taxon>
        <taxon>Neognathae</taxon>
        <taxon>Neoaves</taxon>
        <taxon>Telluraves</taxon>
        <taxon>Australaves</taxon>
        <taxon>Passeriformes</taxon>
        <taxon>Pittidae</taxon>
        <taxon>Pitta</taxon>
    </lineage>
</organism>
<reference evidence="7" key="1">
    <citation type="submission" date="2019-10" db="EMBL/GenBank/DDBJ databases">
        <title>Bird 10,000 Genomes (B10K) Project - Family phase.</title>
        <authorList>
            <person name="Zhang G."/>
        </authorList>
    </citation>
    <scope>NUCLEOTIDE SEQUENCE</scope>
    <source>
        <strain evidence="7">B10K-DU-002-53</strain>
        <tissue evidence="7">Muscle</tissue>
    </source>
</reference>
<dbReference type="PANTHER" id="PTHR46319:SF1">
    <property type="entry name" value="ZINC FINGER FYVE DOMAIN-CONTAINING PROTEIN 16"/>
    <property type="match status" value="1"/>
</dbReference>
<proteinExistence type="predicted"/>
<feature type="non-terminal residue" evidence="7">
    <location>
        <position position="416"/>
    </location>
</feature>
<evidence type="ECO:0000313" key="8">
    <source>
        <dbReference type="Proteomes" id="UP000633448"/>
    </source>
</evidence>
<dbReference type="CDD" id="cd15729">
    <property type="entry name" value="FYVE_endofin"/>
    <property type="match status" value="1"/>
</dbReference>
<dbReference type="AlphaFoldDB" id="A0A851G2A0"/>
<feature type="compositionally biased region" description="Polar residues" evidence="5">
    <location>
        <begin position="121"/>
        <end position="131"/>
    </location>
</feature>
<name>A0A851G2A0_PITSO</name>
<keyword evidence="1" id="KW-0479">Metal-binding</keyword>
<dbReference type="SUPFAM" id="SSF57903">
    <property type="entry name" value="FYVE/PHD zinc finger"/>
    <property type="match status" value="1"/>
</dbReference>
<feature type="region of interest" description="Disordered" evidence="5">
    <location>
        <begin position="1"/>
        <end position="144"/>
    </location>
</feature>
<dbReference type="OrthoDB" id="5872154at2759"/>
<dbReference type="Gene3D" id="3.30.40.10">
    <property type="entry name" value="Zinc/RING finger domain, C3HC4 (zinc finger)"/>
    <property type="match status" value="1"/>
</dbReference>